<keyword evidence="1" id="KW-0472">Membrane</keyword>
<evidence type="ECO:0008006" key="4">
    <source>
        <dbReference type="Google" id="ProtNLM"/>
    </source>
</evidence>
<name>A0A1F4UJU4_UNCKA</name>
<accession>A0A1F4UJU4</accession>
<dbReference type="AlphaFoldDB" id="A0A1F4UJU4"/>
<sequence length="129" mass="13928">MDTEIPNIPKIPKLKVLANAGSGTKKGLKYLFGVLILILLGAFGLEATNNDWDLGKLMSGESMSEAKIKRDANGNFLLESCKEDVYNCANFDTQPEAQEVLDKCGGAGYDINNLDGDKDNVACENLPSK</sequence>
<keyword evidence="1" id="KW-0812">Transmembrane</keyword>
<proteinExistence type="predicted"/>
<reference evidence="2 3" key="1">
    <citation type="journal article" date="2016" name="Nat. Commun.">
        <title>Thousands of microbial genomes shed light on interconnected biogeochemical processes in an aquifer system.</title>
        <authorList>
            <person name="Anantharaman K."/>
            <person name="Brown C.T."/>
            <person name="Hug L.A."/>
            <person name="Sharon I."/>
            <person name="Castelle C.J."/>
            <person name="Probst A.J."/>
            <person name="Thomas B.C."/>
            <person name="Singh A."/>
            <person name="Wilkins M.J."/>
            <person name="Karaoz U."/>
            <person name="Brodie E.L."/>
            <person name="Williams K.H."/>
            <person name="Hubbard S.S."/>
            <person name="Banfield J.F."/>
        </authorList>
    </citation>
    <scope>NUCLEOTIDE SEQUENCE [LARGE SCALE GENOMIC DNA]</scope>
</reference>
<feature type="transmembrane region" description="Helical" evidence="1">
    <location>
        <begin position="30"/>
        <end position="48"/>
    </location>
</feature>
<evidence type="ECO:0000313" key="2">
    <source>
        <dbReference type="EMBL" id="OGC45248.1"/>
    </source>
</evidence>
<dbReference type="Proteomes" id="UP000178615">
    <property type="component" value="Unassembled WGS sequence"/>
</dbReference>
<evidence type="ECO:0000256" key="1">
    <source>
        <dbReference type="SAM" id="Phobius"/>
    </source>
</evidence>
<dbReference type="EMBL" id="MEUV01000045">
    <property type="protein sequence ID" value="OGC45248.1"/>
    <property type="molecule type" value="Genomic_DNA"/>
</dbReference>
<protein>
    <recommendedName>
        <fullName evidence="4">Excalibur calcium-binding domain-containing protein</fullName>
    </recommendedName>
</protein>
<gene>
    <name evidence="2" type="ORF">A2V49_01450</name>
</gene>
<keyword evidence="1" id="KW-1133">Transmembrane helix</keyword>
<evidence type="ECO:0000313" key="3">
    <source>
        <dbReference type="Proteomes" id="UP000178615"/>
    </source>
</evidence>
<organism evidence="2 3">
    <name type="scientific">candidate division WWE3 bacterium RBG_19FT_COMBO_34_6</name>
    <dbReference type="NCBI Taxonomy" id="1802612"/>
    <lineage>
        <taxon>Bacteria</taxon>
        <taxon>Katanobacteria</taxon>
    </lineage>
</organism>
<comment type="caution">
    <text evidence="2">The sequence shown here is derived from an EMBL/GenBank/DDBJ whole genome shotgun (WGS) entry which is preliminary data.</text>
</comment>